<protein>
    <recommendedName>
        <fullName evidence="1">Mycothiol-dependent maleylpyruvate isomerase metal-binding domain-containing protein</fullName>
    </recommendedName>
</protein>
<dbReference type="EMBL" id="BAFB01000098">
    <property type="protein sequence ID" value="GAB34241.1"/>
    <property type="molecule type" value="Genomic_DNA"/>
</dbReference>
<dbReference type="InterPro" id="IPR036527">
    <property type="entry name" value="SCP2_sterol-bd_dom_sf"/>
</dbReference>
<dbReference type="NCBIfam" id="TIGR03083">
    <property type="entry name" value="maleylpyruvate isomerase family mycothiol-dependent enzyme"/>
    <property type="match status" value="1"/>
</dbReference>
<dbReference type="SUPFAM" id="SSF109854">
    <property type="entry name" value="DinB/YfiT-like putative metalloenzymes"/>
    <property type="match status" value="1"/>
</dbReference>
<accession>H5TL83</accession>
<feature type="domain" description="Mycothiol-dependent maleylpyruvate isomerase metal-binding" evidence="1">
    <location>
        <begin position="29"/>
        <end position="163"/>
    </location>
</feature>
<dbReference type="STRING" id="1108044.GOOTI_098_00430"/>
<dbReference type="Pfam" id="PF11716">
    <property type="entry name" value="MDMPI_N"/>
    <property type="match status" value="1"/>
</dbReference>
<sequence length="250" mass="27242">MSSSANAAGTDIAGYHQLSLDEQLAIARNGTAYFVQHLARVSDDDLAGSSLLPDWSRKHLVAHVGYNAAALCNLMTWAATGYETPMYSSPAQRNEEIDEGSTLGAQALRNLVDHTAARLDEAWRNLPTEKWDAQVKTIQGRTVPATETAWMRTREVWIHTIDLGAGGSFADLPEAVLIDLFDDIVGAWGRKGSGADLRLITPVGITDVDRHFTGDRIEVRGKLSAVVGWMTGRTVDCVRTSTEVTAPHWL</sequence>
<name>H5TL83_GORO1</name>
<gene>
    <name evidence="2" type="ORF">GOOTI_098_00430</name>
</gene>
<keyword evidence="3" id="KW-1185">Reference proteome</keyword>
<dbReference type="InterPro" id="IPR024344">
    <property type="entry name" value="MDMPI_metal-binding"/>
</dbReference>
<organism evidence="2 3">
    <name type="scientific">Gordonia otitidis (strain DSM 44809 / CCUG 52243 / JCM 12355 / NBRC 100426 / IFM 10032)</name>
    <dbReference type="NCBI Taxonomy" id="1108044"/>
    <lineage>
        <taxon>Bacteria</taxon>
        <taxon>Bacillati</taxon>
        <taxon>Actinomycetota</taxon>
        <taxon>Actinomycetes</taxon>
        <taxon>Mycobacteriales</taxon>
        <taxon>Gordoniaceae</taxon>
        <taxon>Gordonia</taxon>
    </lineage>
</organism>
<dbReference type="Gene3D" id="3.30.1050.20">
    <property type="match status" value="1"/>
</dbReference>
<evidence type="ECO:0000313" key="2">
    <source>
        <dbReference type="EMBL" id="GAB34241.1"/>
    </source>
</evidence>
<evidence type="ECO:0000259" key="1">
    <source>
        <dbReference type="Pfam" id="PF11716"/>
    </source>
</evidence>
<dbReference type="GO" id="GO:0046872">
    <property type="term" value="F:metal ion binding"/>
    <property type="evidence" value="ECO:0007669"/>
    <property type="project" value="InterPro"/>
</dbReference>
<reference evidence="2" key="1">
    <citation type="submission" date="2012-02" db="EMBL/GenBank/DDBJ databases">
        <title>Whole genome shotgun sequence of Gordonia otitidis NBRC 100426.</title>
        <authorList>
            <person name="Yoshida I."/>
            <person name="Hosoyama A."/>
            <person name="Tsuchikane K."/>
            <person name="Katsumata H."/>
            <person name="Yamazaki S."/>
            <person name="Fujita N."/>
        </authorList>
    </citation>
    <scope>NUCLEOTIDE SEQUENCE [LARGE SCALE GENOMIC DNA]</scope>
    <source>
        <strain evidence="2">NBRC 100426</strain>
    </source>
</reference>
<dbReference type="Gene3D" id="1.20.120.450">
    <property type="entry name" value="dinb family like domain"/>
    <property type="match status" value="1"/>
</dbReference>
<dbReference type="Proteomes" id="UP000005038">
    <property type="component" value="Unassembled WGS sequence"/>
</dbReference>
<comment type="caution">
    <text evidence="2">The sequence shown here is derived from an EMBL/GenBank/DDBJ whole genome shotgun (WGS) entry which is preliminary data.</text>
</comment>
<dbReference type="InterPro" id="IPR034660">
    <property type="entry name" value="DinB/YfiT-like"/>
</dbReference>
<dbReference type="SUPFAM" id="SSF55718">
    <property type="entry name" value="SCP-like"/>
    <property type="match status" value="1"/>
</dbReference>
<proteinExistence type="predicted"/>
<dbReference type="RefSeq" id="WP_007238480.1">
    <property type="nucleotide sequence ID" value="NZ_BAFB01000098.1"/>
</dbReference>
<evidence type="ECO:0000313" key="3">
    <source>
        <dbReference type="Proteomes" id="UP000005038"/>
    </source>
</evidence>
<dbReference type="AlphaFoldDB" id="H5TL83"/>
<dbReference type="InterPro" id="IPR017517">
    <property type="entry name" value="Maleyloyr_isom"/>
</dbReference>